<feature type="transmembrane region" description="Helical" evidence="7">
    <location>
        <begin position="210"/>
        <end position="232"/>
    </location>
</feature>
<dbReference type="NCBIfam" id="TIGR00786">
    <property type="entry name" value="dctM"/>
    <property type="match status" value="1"/>
</dbReference>
<dbReference type="STRING" id="1797291.A2V47_05455"/>
<feature type="domain" description="TRAP C4-dicarboxylate transport system permease DctM subunit" evidence="8">
    <location>
        <begin position="5"/>
        <end position="412"/>
    </location>
</feature>
<feature type="transmembrane region" description="Helical" evidence="7">
    <location>
        <begin position="238"/>
        <end position="254"/>
    </location>
</feature>
<keyword evidence="5 7" id="KW-1133">Transmembrane helix</keyword>
<feature type="transmembrane region" description="Helical" evidence="7">
    <location>
        <begin position="266"/>
        <end position="287"/>
    </location>
</feature>
<feature type="transmembrane region" description="Helical" evidence="7">
    <location>
        <begin position="390"/>
        <end position="413"/>
    </location>
</feature>
<feature type="transmembrane region" description="Helical" evidence="7">
    <location>
        <begin position="356"/>
        <end position="378"/>
    </location>
</feature>
<proteinExistence type="predicted"/>
<sequence length="426" mass="45795">MIVGVIVLLISLMMGIPIAFSLGISSAAILYTKNFPLLVIAQRMFTGLDVFPFMAVPFFILAGSLMEKSGITKNLVKFSDLFVGHIKGGLSHINVVSNMFLAGISGSAVADASAIGSMMIPAMKEKGFDLDFSAAITAASSVVGPIIPPSIPMVIFALLSGQSVAALFMAGMLPGILVGLALLVLSYFISVKRNYPKRDEKIGRKEFIMTCIHAIVPLMMPLIILGGILSGVFTATEASAVAVVYALIIGFLVYRTLKIKDLHDAFITTAKTTGVVFLVIACANIFNWLMSVEQVPQLMASYFKENISTPVMFLLMLNLLLLFLGTFMEGTAAMIITVPIFLPIAVSYGIHPVMFGVIVVLNLMIGLITPPVGLCLYVAGGIAKISLERISIAVIPFLIAEIATLMLVTYWPFLTLWLPKVLGYIR</sequence>
<dbReference type="EMBL" id="MEYH01000013">
    <property type="protein sequence ID" value="OGD17225.1"/>
    <property type="molecule type" value="Genomic_DNA"/>
</dbReference>
<evidence type="ECO:0000313" key="9">
    <source>
        <dbReference type="EMBL" id="OGD17225.1"/>
    </source>
</evidence>
<dbReference type="GO" id="GO:0005886">
    <property type="term" value="C:plasma membrane"/>
    <property type="evidence" value="ECO:0007669"/>
    <property type="project" value="UniProtKB-SubCell"/>
</dbReference>
<keyword evidence="6 7" id="KW-0472">Membrane</keyword>
<evidence type="ECO:0000313" key="10">
    <source>
        <dbReference type="Proteomes" id="UP000177701"/>
    </source>
</evidence>
<dbReference type="Proteomes" id="UP000177701">
    <property type="component" value="Unassembled WGS sequence"/>
</dbReference>
<evidence type="ECO:0000256" key="3">
    <source>
        <dbReference type="ARBA" id="ARBA00022519"/>
    </source>
</evidence>
<dbReference type="GO" id="GO:0022857">
    <property type="term" value="F:transmembrane transporter activity"/>
    <property type="evidence" value="ECO:0007669"/>
    <property type="project" value="TreeGrafter"/>
</dbReference>
<comment type="caution">
    <text evidence="9">The sequence shown here is derived from an EMBL/GenBank/DDBJ whole genome shotgun (WGS) entry which is preliminary data.</text>
</comment>
<feature type="transmembrane region" description="Helical" evidence="7">
    <location>
        <begin position="6"/>
        <end position="32"/>
    </location>
</feature>
<dbReference type="PANTHER" id="PTHR33362:SF3">
    <property type="entry name" value="SIALIC ACID TRAP TRANSPORTER PERMEASE PROTEIN SIAT"/>
    <property type="match status" value="1"/>
</dbReference>
<feature type="transmembrane region" description="Helical" evidence="7">
    <location>
        <begin position="332"/>
        <end position="350"/>
    </location>
</feature>
<reference evidence="9 10" key="1">
    <citation type="journal article" date="2016" name="Nat. Commun.">
        <title>Thousands of microbial genomes shed light on interconnected biogeochemical processes in an aquifer system.</title>
        <authorList>
            <person name="Anantharaman K."/>
            <person name="Brown C.T."/>
            <person name="Hug L.A."/>
            <person name="Sharon I."/>
            <person name="Castelle C.J."/>
            <person name="Probst A.J."/>
            <person name="Thomas B.C."/>
            <person name="Singh A."/>
            <person name="Wilkins M.J."/>
            <person name="Karaoz U."/>
            <person name="Brodie E.L."/>
            <person name="Williams K.H."/>
            <person name="Hubbard S.S."/>
            <person name="Banfield J.F."/>
        </authorList>
    </citation>
    <scope>NUCLEOTIDE SEQUENCE [LARGE SCALE GENOMIC DNA]</scope>
</reference>
<gene>
    <name evidence="9" type="ORF">A2V47_05455</name>
</gene>
<dbReference type="PANTHER" id="PTHR33362">
    <property type="entry name" value="SIALIC ACID TRAP TRANSPORTER PERMEASE PROTEIN SIAT-RELATED"/>
    <property type="match status" value="1"/>
</dbReference>
<feature type="transmembrane region" description="Helical" evidence="7">
    <location>
        <begin position="44"/>
        <end position="66"/>
    </location>
</feature>
<keyword evidence="4 7" id="KW-0812">Transmembrane</keyword>
<dbReference type="Pfam" id="PF06808">
    <property type="entry name" value="DctM"/>
    <property type="match status" value="1"/>
</dbReference>
<evidence type="ECO:0000256" key="6">
    <source>
        <dbReference type="ARBA" id="ARBA00023136"/>
    </source>
</evidence>
<feature type="transmembrane region" description="Helical" evidence="7">
    <location>
        <begin position="165"/>
        <end position="189"/>
    </location>
</feature>
<evidence type="ECO:0000256" key="7">
    <source>
        <dbReference type="SAM" id="Phobius"/>
    </source>
</evidence>
<evidence type="ECO:0000256" key="1">
    <source>
        <dbReference type="ARBA" id="ARBA00004429"/>
    </source>
</evidence>
<comment type="subcellular location">
    <subcellularLocation>
        <location evidence="1">Cell inner membrane</location>
        <topology evidence="1">Multi-pass membrane protein</topology>
    </subcellularLocation>
</comment>
<evidence type="ECO:0000256" key="5">
    <source>
        <dbReference type="ARBA" id="ARBA00022989"/>
    </source>
</evidence>
<evidence type="ECO:0000259" key="8">
    <source>
        <dbReference type="Pfam" id="PF06808"/>
    </source>
</evidence>
<evidence type="ECO:0000256" key="4">
    <source>
        <dbReference type="ARBA" id="ARBA00022692"/>
    </source>
</evidence>
<dbReference type="AlphaFoldDB" id="A0A1F5AFE9"/>
<evidence type="ECO:0000256" key="2">
    <source>
        <dbReference type="ARBA" id="ARBA00022475"/>
    </source>
</evidence>
<dbReference type="PIRSF" id="PIRSF006066">
    <property type="entry name" value="HI0050"/>
    <property type="match status" value="1"/>
</dbReference>
<feature type="transmembrane region" description="Helical" evidence="7">
    <location>
        <begin position="307"/>
        <end position="325"/>
    </location>
</feature>
<keyword evidence="2" id="KW-1003">Cell membrane</keyword>
<protein>
    <submittedName>
        <fullName evidence="9">C4-dicarboxylate ABC transporter permease</fullName>
    </submittedName>
</protein>
<keyword evidence="3" id="KW-0997">Cell inner membrane</keyword>
<name>A0A1F5AFE9_9BACT</name>
<feature type="transmembrane region" description="Helical" evidence="7">
    <location>
        <begin position="132"/>
        <end position="159"/>
    </location>
</feature>
<dbReference type="InterPro" id="IPR004681">
    <property type="entry name" value="TRAP_DctM"/>
</dbReference>
<dbReference type="InterPro" id="IPR010656">
    <property type="entry name" value="DctM"/>
</dbReference>
<organism evidence="9 10">
    <name type="scientific">Candidatus Sediminicultor quintus</name>
    <dbReference type="NCBI Taxonomy" id="1797291"/>
    <lineage>
        <taxon>Bacteria</taxon>
        <taxon>Pseudomonadati</taxon>
        <taxon>Atribacterota</taxon>
        <taxon>Candidatus Phoenicimicrobiia</taxon>
        <taxon>Candidatus Pheonicimicrobiales</taxon>
        <taxon>Candidatus Phoenicimicrobiaceae</taxon>
        <taxon>Candidatus Sediminicultor</taxon>
    </lineage>
</organism>
<accession>A0A1F5AFE9</accession>